<dbReference type="EMBL" id="CAMXCT030002753">
    <property type="protein sequence ID" value="CAL4787536.1"/>
    <property type="molecule type" value="Genomic_DNA"/>
</dbReference>
<keyword evidence="5" id="KW-1185">Reference proteome</keyword>
<reference evidence="4" key="2">
    <citation type="submission" date="2024-04" db="EMBL/GenBank/DDBJ databases">
        <authorList>
            <person name="Chen Y."/>
            <person name="Shah S."/>
            <person name="Dougan E. K."/>
            <person name="Thang M."/>
            <person name="Chan C."/>
        </authorList>
    </citation>
    <scope>NUCLEOTIDE SEQUENCE [LARGE SCALE GENOMIC DNA]</scope>
</reference>
<dbReference type="Proteomes" id="UP001152797">
    <property type="component" value="Unassembled WGS sequence"/>
</dbReference>
<evidence type="ECO:0000313" key="4">
    <source>
        <dbReference type="EMBL" id="CAL1141345.1"/>
    </source>
</evidence>
<sequence>MDQNLQKFIAKVKDDPSMPIGTKWMQIQQKLQENGLMYQQTLKPTQLLVHPLNRGGAVLPHYDCHHKGANILAIGPDLNKIQASVAIEVSNQMAKKKSQIAANEAIVHASEGTLCPPSGQERFLSLGSSHLSQFCKAVLHGCTTLNEELAAIAHNGNLHYAHTKDLKKALQLAESTKPKCMPYIAAIAHYVQKYSGGTNSDTIHVLGHVSKAFTNTMTIGEDFMTTIAFIDFKEKSSSFPWVRAGLLAANLQSPICKDGIGKLLLKTDVEKLKAPAMRANLASCEANLAHGYTIVQKHGLHATRDGRNLFARFLVRSILYLTKKQHKSRDEIQFENLGEISSTFSQELHDLLNGTNTAAPSSSSTAEQEVPESFQESSDAKLTAKRKWGLEENTFYHRKGGLKHWQFKSITDTVATFVHMPLFPPKDGQPWKMEVELDELKDVKKAATEPPQLLLSQAMQDLLPESLGSFHQEKLKAKATIAMTQLYHENLLPEGSVVVAERSFGAFANKTFAKGKLKIFPMGQLAHVKEVKANMTLVHCPDDFKFQIIPPKVGLEKKTGILVPFFHLVKSPGGNMEVHMAKTENGFQVPILRNNAKVEQGTFLTILCSEEEMASKNGAKKAKTS</sequence>
<proteinExistence type="predicted"/>
<gene>
    <name evidence="2" type="ORF">C1SCF055_LOCUS15205</name>
    <name evidence="3" type="ORF">C1SCF055_LOCUS26358</name>
</gene>
<protein>
    <submittedName>
        <fullName evidence="3">Uncharacterized protein</fullName>
    </submittedName>
</protein>
<comment type="caution">
    <text evidence="3">The sequence shown here is derived from an EMBL/GenBank/DDBJ whole genome shotgun (WGS) entry which is preliminary data.</text>
</comment>
<dbReference type="EMBL" id="CAMXCT010002753">
    <property type="protein sequence ID" value="CAI4000224.1"/>
    <property type="molecule type" value="Genomic_DNA"/>
</dbReference>
<dbReference type="OrthoDB" id="430914at2759"/>
<evidence type="ECO:0000313" key="5">
    <source>
        <dbReference type="Proteomes" id="UP001152797"/>
    </source>
</evidence>
<feature type="compositionally biased region" description="Low complexity" evidence="1">
    <location>
        <begin position="355"/>
        <end position="366"/>
    </location>
</feature>
<feature type="region of interest" description="Disordered" evidence="1">
    <location>
        <begin position="353"/>
        <end position="378"/>
    </location>
</feature>
<dbReference type="AlphaFoldDB" id="A0A9P1CYS7"/>
<evidence type="ECO:0000313" key="2">
    <source>
        <dbReference type="EMBL" id="CAI3987970.1"/>
    </source>
</evidence>
<dbReference type="EMBL" id="CAMXCT020001224">
    <property type="protein sequence ID" value="CAL1141345.1"/>
    <property type="molecule type" value="Genomic_DNA"/>
</dbReference>
<dbReference type="EMBL" id="CAMXCT010001224">
    <property type="protein sequence ID" value="CAI3987970.1"/>
    <property type="molecule type" value="Genomic_DNA"/>
</dbReference>
<accession>A0A9P1CYS7</accession>
<organism evidence="3">
    <name type="scientific">Cladocopium goreaui</name>
    <dbReference type="NCBI Taxonomy" id="2562237"/>
    <lineage>
        <taxon>Eukaryota</taxon>
        <taxon>Sar</taxon>
        <taxon>Alveolata</taxon>
        <taxon>Dinophyceae</taxon>
        <taxon>Suessiales</taxon>
        <taxon>Symbiodiniaceae</taxon>
        <taxon>Cladocopium</taxon>
    </lineage>
</organism>
<dbReference type="EMBL" id="CAMXCT030001224">
    <property type="protein sequence ID" value="CAL4775282.1"/>
    <property type="molecule type" value="Genomic_DNA"/>
</dbReference>
<evidence type="ECO:0000313" key="3">
    <source>
        <dbReference type="EMBL" id="CAI4000224.1"/>
    </source>
</evidence>
<name>A0A9P1CYS7_9DINO</name>
<dbReference type="EMBL" id="CAMXCT020002753">
    <property type="protein sequence ID" value="CAL1153599.1"/>
    <property type="molecule type" value="Genomic_DNA"/>
</dbReference>
<reference evidence="3" key="1">
    <citation type="submission" date="2022-10" db="EMBL/GenBank/DDBJ databases">
        <authorList>
            <person name="Chen Y."/>
            <person name="Dougan E. K."/>
            <person name="Chan C."/>
            <person name="Rhodes N."/>
            <person name="Thang M."/>
        </authorList>
    </citation>
    <scope>NUCLEOTIDE SEQUENCE</scope>
</reference>
<evidence type="ECO:0000256" key="1">
    <source>
        <dbReference type="SAM" id="MobiDB-lite"/>
    </source>
</evidence>